<keyword evidence="1 4" id="KW-0808">Transferase</keyword>
<dbReference type="Proteomes" id="UP000494252">
    <property type="component" value="Unassembled WGS sequence"/>
</dbReference>
<feature type="domain" description="N-acetyltransferase" evidence="3">
    <location>
        <begin position="4"/>
        <end position="176"/>
    </location>
</feature>
<accession>A0A6J5G9R4</accession>
<dbReference type="PROSITE" id="PS51186">
    <property type="entry name" value="GNAT"/>
    <property type="match status" value="1"/>
</dbReference>
<dbReference type="InterPro" id="IPR016181">
    <property type="entry name" value="Acyl_CoA_acyltransferase"/>
</dbReference>
<dbReference type="AlphaFoldDB" id="A0A6J5G9R4"/>
<keyword evidence="2 4" id="KW-0012">Acyltransferase</keyword>
<dbReference type="RefSeq" id="WP_175161335.1">
    <property type="nucleotide sequence ID" value="NZ_CADIKI010000009.1"/>
</dbReference>
<evidence type="ECO:0000313" key="4">
    <source>
        <dbReference type="EMBL" id="CAB3793400.1"/>
    </source>
</evidence>
<dbReference type="EC" id="2.3.1.-" evidence="4"/>
<proteinExistence type="predicted"/>
<reference evidence="4 5" key="1">
    <citation type="submission" date="2020-04" db="EMBL/GenBank/DDBJ databases">
        <authorList>
            <person name="De Canck E."/>
        </authorList>
    </citation>
    <scope>NUCLEOTIDE SEQUENCE [LARGE SCALE GENOMIC DNA]</scope>
    <source>
        <strain evidence="4 5">LMG 27177</strain>
    </source>
</reference>
<dbReference type="CDD" id="cd04301">
    <property type="entry name" value="NAT_SF"/>
    <property type="match status" value="1"/>
</dbReference>
<evidence type="ECO:0000259" key="3">
    <source>
        <dbReference type="PROSITE" id="PS51186"/>
    </source>
</evidence>
<protein>
    <submittedName>
        <fullName evidence="4">Acetyltransferase</fullName>
        <ecNumber evidence="4">2.3.1.-</ecNumber>
    </submittedName>
</protein>
<dbReference type="InterPro" id="IPR050832">
    <property type="entry name" value="Bact_Acetyltransf"/>
</dbReference>
<gene>
    <name evidence="4" type="primary">ttr</name>
    <name evidence="4" type="ORF">LMG27177_03390</name>
</gene>
<dbReference type="GO" id="GO:0016747">
    <property type="term" value="F:acyltransferase activity, transferring groups other than amino-acyl groups"/>
    <property type="evidence" value="ECO:0007669"/>
    <property type="project" value="InterPro"/>
</dbReference>
<evidence type="ECO:0000256" key="1">
    <source>
        <dbReference type="ARBA" id="ARBA00022679"/>
    </source>
</evidence>
<dbReference type="SUPFAM" id="SSF55729">
    <property type="entry name" value="Acyl-CoA N-acyltransferases (Nat)"/>
    <property type="match status" value="1"/>
</dbReference>
<evidence type="ECO:0000313" key="5">
    <source>
        <dbReference type="Proteomes" id="UP000494252"/>
    </source>
</evidence>
<dbReference type="Gene3D" id="3.40.630.30">
    <property type="match status" value="1"/>
</dbReference>
<name>A0A6J5G9R4_9BURK</name>
<keyword evidence="5" id="KW-1185">Reference proteome</keyword>
<dbReference type="InterPro" id="IPR000182">
    <property type="entry name" value="GNAT_dom"/>
</dbReference>
<organism evidence="4 5">
    <name type="scientific">Paraburkholderia fynbosensis</name>
    <dbReference type="NCBI Taxonomy" id="1200993"/>
    <lineage>
        <taxon>Bacteria</taxon>
        <taxon>Pseudomonadati</taxon>
        <taxon>Pseudomonadota</taxon>
        <taxon>Betaproteobacteria</taxon>
        <taxon>Burkholderiales</taxon>
        <taxon>Burkholderiaceae</taxon>
        <taxon>Paraburkholderia</taxon>
    </lineage>
</organism>
<dbReference type="Pfam" id="PF00583">
    <property type="entry name" value="Acetyltransf_1"/>
    <property type="match status" value="1"/>
</dbReference>
<sequence length="176" mass="19344">MSAITITSFSADDLVRHLPELGALLHACVHDGASVGFVMPYGVADSEAFWRGKVLPSLRAGGLMLFVAREGDAIAGTVQLDYDTMPNQRHRAEVRKLLVHPAFRRRGIARALMTELERHARHLRRSLLTLDTRTGDHAEPLYATLGYQTAGVIPGYAQAPHDEGRLDATTVMYKAL</sequence>
<evidence type="ECO:0000256" key="2">
    <source>
        <dbReference type="ARBA" id="ARBA00023315"/>
    </source>
</evidence>
<dbReference type="EMBL" id="CADIKI010000009">
    <property type="protein sequence ID" value="CAB3793400.1"/>
    <property type="molecule type" value="Genomic_DNA"/>
</dbReference>
<dbReference type="PANTHER" id="PTHR43877">
    <property type="entry name" value="AMINOALKYLPHOSPHONATE N-ACETYLTRANSFERASE-RELATED-RELATED"/>
    <property type="match status" value="1"/>
</dbReference>